<evidence type="ECO:0000256" key="1">
    <source>
        <dbReference type="ARBA" id="ARBA00008431"/>
    </source>
</evidence>
<keyword evidence="2" id="KW-0689">Ribosomal protein</keyword>
<dbReference type="SUPFAM" id="SSF52042">
    <property type="entry name" value="Ribosomal protein L32e"/>
    <property type="match status" value="1"/>
</dbReference>
<organism evidence="4 5">
    <name type="scientific">Plasmodium falciparum Vietnam Oak-Knoll</name>
    <name type="common">FVO</name>
    <dbReference type="NCBI Taxonomy" id="1036723"/>
    <lineage>
        <taxon>Eukaryota</taxon>
        <taxon>Sar</taxon>
        <taxon>Alveolata</taxon>
        <taxon>Apicomplexa</taxon>
        <taxon>Aconoidasida</taxon>
        <taxon>Haemosporida</taxon>
        <taxon>Plasmodiidae</taxon>
        <taxon>Plasmodium</taxon>
        <taxon>Plasmodium (Laverania)</taxon>
    </lineage>
</organism>
<dbReference type="EMBL" id="KI925078">
    <property type="protein sequence ID" value="ETW18424.1"/>
    <property type="molecule type" value="Genomic_DNA"/>
</dbReference>
<dbReference type="Proteomes" id="UP000030690">
    <property type="component" value="Unassembled WGS sequence"/>
</dbReference>
<accession>A0A024V7G5</accession>
<keyword evidence="3" id="KW-0687">Ribonucleoprotein</keyword>
<reference evidence="4 5" key="1">
    <citation type="submission" date="2013-02" db="EMBL/GenBank/DDBJ databases">
        <title>The Genome Annotation of Plasmodium falciparum Vietnam Oak-Knoll (FVO).</title>
        <authorList>
            <consortium name="The Broad Institute Genome Sequencing Platform"/>
            <consortium name="The Broad Institute Genome Sequencing Center for Infectious Disease"/>
            <person name="Neafsey D."/>
            <person name="Hoffman S."/>
            <person name="Volkman S."/>
            <person name="Rosenthal P."/>
            <person name="Walker B."/>
            <person name="Young S.K."/>
            <person name="Zeng Q."/>
            <person name="Gargeya S."/>
            <person name="Fitzgerald M."/>
            <person name="Haas B."/>
            <person name="Abouelleil A."/>
            <person name="Allen A.W."/>
            <person name="Alvarado L."/>
            <person name="Arachchi H.M."/>
            <person name="Berlin A.M."/>
            <person name="Chapman S.B."/>
            <person name="Gainer-Dewar J."/>
            <person name="Goldberg J."/>
            <person name="Griggs A."/>
            <person name="Gujja S."/>
            <person name="Hansen M."/>
            <person name="Howarth C."/>
            <person name="Imamovic A."/>
            <person name="Ireland A."/>
            <person name="Larimer J."/>
            <person name="McCowan C."/>
            <person name="Murphy C."/>
            <person name="Pearson M."/>
            <person name="Poon T.W."/>
            <person name="Priest M."/>
            <person name="Roberts A."/>
            <person name="Saif S."/>
            <person name="Shea T."/>
            <person name="Sisk P."/>
            <person name="Sykes S."/>
            <person name="Wortman J."/>
            <person name="Nusbaum C."/>
            <person name="Birren B."/>
        </authorList>
    </citation>
    <scope>NUCLEOTIDE SEQUENCE [LARGE SCALE GENOMIC DNA]</scope>
    <source>
        <strain evidence="5">Vietnam Oak-Knoll (FVO)</strain>
    </source>
</reference>
<name>A0A024V7G5_PLAFA</name>
<dbReference type="PANTHER" id="PTHR23413:SF1">
    <property type="entry name" value="RIBOSOMAL PROTEIN L32"/>
    <property type="match status" value="1"/>
</dbReference>
<dbReference type="GO" id="GO:0006412">
    <property type="term" value="P:translation"/>
    <property type="evidence" value="ECO:0007669"/>
    <property type="project" value="InterPro"/>
</dbReference>
<dbReference type="InterPro" id="IPR036351">
    <property type="entry name" value="Ribosomal_eL32_sf"/>
</dbReference>
<dbReference type="OrthoDB" id="268693at2759"/>
<sequence length="131" mass="15527">MAVKKVGKIIKKRTKKFTRFQSNRFMRVKPAWRKPRGIDCRVRRRYKGTNLMPSIGYGSNKKTKFLLPNNKYKYVVKNVKEMEPLIMNHTKYCVQIAHNVSSKKRKQIIERAKQMNVSVINAKARLQKTEE</sequence>
<dbReference type="GO" id="GO:0003735">
    <property type="term" value="F:structural constituent of ribosome"/>
    <property type="evidence" value="ECO:0007669"/>
    <property type="project" value="InterPro"/>
</dbReference>
<dbReference type="AlphaFoldDB" id="A0A024V7G5"/>
<dbReference type="SMART" id="SM01393">
    <property type="entry name" value="Ribosomal_L32e"/>
    <property type="match status" value="1"/>
</dbReference>
<dbReference type="GO" id="GO:0022625">
    <property type="term" value="C:cytosolic large ribosomal subunit"/>
    <property type="evidence" value="ECO:0007669"/>
    <property type="project" value="TreeGrafter"/>
</dbReference>
<protein>
    <recommendedName>
        <fullName evidence="6">60S ribosomal protein L32</fullName>
    </recommendedName>
</protein>
<dbReference type="InterPro" id="IPR018263">
    <property type="entry name" value="Ribosomal_eL32_CS"/>
</dbReference>
<proteinExistence type="inferred from homology"/>
<evidence type="ECO:0000256" key="2">
    <source>
        <dbReference type="ARBA" id="ARBA00022980"/>
    </source>
</evidence>
<dbReference type="PROSITE" id="PS00580">
    <property type="entry name" value="RIBOSOMAL_L32E"/>
    <property type="match status" value="1"/>
</dbReference>
<reference evidence="4 5" key="2">
    <citation type="submission" date="2013-02" db="EMBL/GenBank/DDBJ databases">
        <title>The Genome Sequence of Plasmodium falciparum Vietnam Oak-Knoll (FVO).</title>
        <authorList>
            <consortium name="The Broad Institute Genome Sequencing Platform"/>
            <consortium name="The Broad Institute Genome Sequencing Center for Infectious Disease"/>
            <person name="Neafsey D."/>
            <person name="Cheeseman I."/>
            <person name="Volkman S."/>
            <person name="Adams J."/>
            <person name="Walker B."/>
            <person name="Young S.K."/>
            <person name="Zeng Q."/>
            <person name="Gargeya S."/>
            <person name="Fitzgerald M."/>
            <person name="Haas B."/>
            <person name="Abouelleil A."/>
            <person name="Alvarado L."/>
            <person name="Arachchi H.M."/>
            <person name="Berlin A.M."/>
            <person name="Chapman S.B."/>
            <person name="Dewar J."/>
            <person name="Goldberg J."/>
            <person name="Griggs A."/>
            <person name="Gujja S."/>
            <person name="Hansen M."/>
            <person name="Howarth C."/>
            <person name="Imamovic A."/>
            <person name="Larimer J."/>
            <person name="McCowan C."/>
            <person name="Murphy C."/>
            <person name="Neiman D."/>
            <person name="Pearson M."/>
            <person name="Priest M."/>
            <person name="Roberts A."/>
            <person name="Saif S."/>
            <person name="Shea T."/>
            <person name="Sisk P."/>
            <person name="Sykes S."/>
            <person name="Wortman J."/>
            <person name="Nusbaum C."/>
            <person name="Birren B."/>
        </authorList>
    </citation>
    <scope>NUCLEOTIDE SEQUENCE [LARGE SCALE GENOMIC DNA]</scope>
    <source>
        <strain evidence="5">Vietnam Oak-Knoll (FVO)</strain>
    </source>
</reference>
<dbReference type="CDD" id="cd00513">
    <property type="entry name" value="Ribosomal_L32_L32e"/>
    <property type="match status" value="1"/>
</dbReference>
<evidence type="ECO:0000256" key="3">
    <source>
        <dbReference type="ARBA" id="ARBA00023274"/>
    </source>
</evidence>
<gene>
    <name evidence="4" type="ORF">PFFVO_02324</name>
</gene>
<evidence type="ECO:0000313" key="5">
    <source>
        <dbReference type="Proteomes" id="UP000030690"/>
    </source>
</evidence>
<evidence type="ECO:0000313" key="4">
    <source>
        <dbReference type="EMBL" id="ETW18424.1"/>
    </source>
</evidence>
<evidence type="ECO:0008006" key="6">
    <source>
        <dbReference type="Google" id="ProtNLM"/>
    </source>
</evidence>
<dbReference type="PANTHER" id="PTHR23413">
    <property type="entry name" value="60S RIBOSOMAL PROTEIN L32 AND DNA-DIRECTED RNA POLYMERASE II, SUBUNIT N"/>
    <property type="match status" value="1"/>
</dbReference>
<comment type="similarity">
    <text evidence="1">Belongs to the eukaryotic ribosomal protein eL32 family.</text>
</comment>
<dbReference type="SMR" id="A0A024V7G5"/>
<dbReference type="Pfam" id="PF01655">
    <property type="entry name" value="Ribosomal_L32e"/>
    <property type="match status" value="1"/>
</dbReference>
<dbReference type="InterPro" id="IPR001515">
    <property type="entry name" value="Ribosomal_eL32"/>
</dbReference>